<name>A0ABN1R5A2_9ACTN</name>
<protein>
    <submittedName>
        <fullName evidence="2">Uncharacterized protein</fullName>
    </submittedName>
</protein>
<sequence length="48" mass="5233">MSRKLTLGTFSVSLGAYVLFRRVSAGLITLGALMAFFQILLIIVAFLI</sequence>
<feature type="transmembrane region" description="Helical" evidence="1">
    <location>
        <begin position="25"/>
        <end position="47"/>
    </location>
</feature>
<keyword evidence="1" id="KW-0472">Membrane</keyword>
<gene>
    <name evidence="2" type="ORF">GCM10009550_32470</name>
</gene>
<evidence type="ECO:0000256" key="1">
    <source>
        <dbReference type="SAM" id="Phobius"/>
    </source>
</evidence>
<keyword evidence="1" id="KW-0812">Transmembrane</keyword>
<accession>A0ABN1R5A2</accession>
<evidence type="ECO:0000313" key="2">
    <source>
        <dbReference type="EMBL" id="GAA0952088.1"/>
    </source>
</evidence>
<keyword evidence="1" id="KW-1133">Transmembrane helix</keyword>
<comment type="caution">
    <text evidence="2">The sequence shown here is derived from an EMBL/GenBank/DDBJ whole genome shotgun (WGS) entry which is preliminary data.</text>
</comment>
<dbReference type="RefSeq" id="WP_344241563.1">
    <property type="nucleotide sequence ID" value="NZ_BAAAHH010000011.1"/>
</dbReference>
<proteinExistence type="predicted"/>
<evidence type="ECO:0000313" key="3">
    <source>
        <dbReference type="Proteomes" id="UP001500665"/>
    </source>
</evidence>
<organism evidence="2 3">
    <name type="scientific">Actinocorallia libanotica</name>
    <dbReference type="NCBI Taxonomy" id="46162"/>
    <lineage>
        <taxon>Bacteria</taxon>
        <taxon>Bacillati</taxon>
        <taxon>Actinomycetota</taxon>
        <taxon>Actinomycetes</taxon>
        <taxon>Streptosporangiales</taxon>
        <taxon>Thermomonosporaceae</taxon>
        <taxon>Actinocorallia</taxon>
    </lineage>
</organism>
<keyword evidence="3" id="KW-1185">Reference proteome</keyword>
<dbReference type="EMBL" id="BAAAHH010000011">
    <property type="protein sequence ID" value="GAA0952088.1"/>
    <property type="molecule type" value="Genomic_DNA"/>
</dbReference>
<reference evidence="2 3" key="1">
    <citation type="journal article" date="2019" name="Int. J. Syst. Evol. Microbiol.">
        <title>The Global Catalogue of Microorganisms (GCM) 10K type strain sequencing project: providing services to taxonomists for standard genome sequencing and annotation.</title>
        <authorList>
            <consortium name="The Broad Institute Genomics Platform"/>
            <consortium name="The Broad Institute Genome Sequencing Center for Infectious Disease"/>
            <person name="Wu L."/>
            <person name="Ma J."/>
        </authorList>
    </citation>
    <scope>NUCLEOTIDE SEQUENCE [LARGE SCALE GENOMIC DNA]</scope>
    <source>
        <strain evidence="2 3">JCM 10696</strain>
    </source>
</reference>
<dbReference type="Proteomes" id="UP001500665">
    <property type="component" value="Unassembled WGS sequence"/>
</dbReference>